<keyword evidence="8 12" id="KW-0472">Membrane</keyword>
<dbReference type="EMBL" id="LUCH01003340">
    <property type="protein sequence ID" value="KAF5400256.1"/>
    <property type="molecule type" value="Genomic_DNA"/>
</dbReference>
<gene>
    <name evidence="13" type="ORF">PHET_06049</name>
</gene>
<dbReference type="GO" id="GO:0032880">
    <property type="term" value="P:regulation of protein localization"/>
    <property type="evidence" value="ECO:0007669"/>
    <property type="project" value="TreeGrafter"/>
</dbReference>
<accession>A0A8J4SWX1</accession>
<comment type="caution">
    <text evidence="13">The sequence shown here is derived from an EMBL/GenBank/DDBJ whole genome shotgun (WGS) entry which is preliminary data.</text>
</comment>
<evidence type="ECO:0000313" key="14">
    <source>
        <dbReference type="Proteomes" id="UP000748531"/>
    </source>
</evidence>
<dbReference type="OrthoDB" id="426438at2759"/>
<feature type="transmembrane region" description="Helical" evidence="12">
    <location>
        <begin position="21"/>
        <end position="43"/>
    </location>
</feature>
<dbReference type="GO" id="GO:0060170">
    <property type="term" value="C:ciliary membrane"/>
    <property type="evidence" value="ECO:0007669"/>
    <property type="project" value="UniProtKB-SubCell"/>
</dbReference>
<evidence type="ECO:0000256" key="8">
    <source>
        <dbReference type="ARBA" id="ARBA00023136"/>
    </source>
</evidence>
<proteinExistence type="inferred from homology"/>
<evidence type="ECO:0000256" key="7">
    <source>
        <dbReference type="ARBA" id="ARBA00023069"/>
    </source>
</evidence>
<dbReference type="GO" id="GO:0035869">
    <property type="term" value="C:ciliary transition zone"/>
    <property type="evidence" value="ECO:0007669"/>
    <property type="project" value="TreeGrafter"/>
</dbReference>
<evidence type="ECO:0000256" key="9">
    <source>
        <dbReference type="ARBA" id="ARBA00023180"/>
    </source>
</evidence>
<evidence type="ECO:0000256" key="6">
    <source>
        <dbReference type="ARBA" id="ARBA00022989"/>
    </source>
</evidence>
<protein>
    <recommendedName>
        <fullName evidence="3">Transmembrane protein 231</fullName>
    </recommendedName>
</protein>
<keyword evidence="4" id="KW-1003">Cell membrane</keyword>
<keyword evidence="6 12" id="KW-1133">Transmembrane helix</keyword>
<reference evidence="13" key="1">
    <citation type="submission" date="2019-05" db="EMBL/GenBank/DDBJ databases">
        <title>Annotation for the trematode Paragonimus heterotremus.</title>
        <authorList>
            <person name="Choi Y.-J."/>
        </authorList>
    </citation>
    <scope>NUCLEOTIDE SEQUENCE</scope>
    <source>
        <strain evidence="13">LC</strain>
    </source>
</reference>
<dbReference type="PANTHER" id="PTHR14605:SF1">
    <property type="entry name" value="TRANSMEMBRANE PROTEIN 231"/>
    <property type="match status" value="1"/>
</dbReference>
<comment type="similarity">
    <text evidence="2">Belongs to the TMEM231 family.</text>
</comment>
<evidence type="ECO:0000256" key="11">
    <source>
        <dbReference type="ARBA" id="ARBA00024803"/>
    </source>
</evidence>
<keyword evidence="9" id="KW-0325">Glycoprotein</keyword>
<keyword evidence="7" id="KW-0969">Cilium</keyword>
<evidence type="ECO:0000256" key="1">
    <source>
        <dbReference type="ARBA" id="ARBA00004272"/>
    </source>
</evidence>
<evidence type="ECO:0000256" key="4">
    <source>
        <dbReference type="ARBA" id="ARBA00022475"/>
    </source>
</evidence>
<dbReference type="InterPro" id="IPR019306">
    <property type="entry name" value="TMEM231"/>
</dbReference>
<comment type="function">
    <text evidence="11">Transmembrane component of the tectonic-like complex, a complex localized at the transition zone of primary cilia and acting as a barrier that prevents diffusion of transmembrane proteins between the cilia and plasma membranes. Required for ciliogenesis and sonic hedgehog/SHH signaling.</text>
</comment>
<dbReference type="PANTHER" id="PTHR14605">
    <property type="entry name" value="CHST5 PROTEIN"/>
    <property type="match status" value="1"/>
</dbReference>
<evidence type="ECO:0000256" key="5">
    <source>
        <dbReference type="ARBA" id="ARBA00022692"/>
    </source>
</evidence>
<comment type="subcellular location">
    <subcellularLocation>
        <location evidence="1">Cell projection</location>
        <location evidence="1">Cilium membrane</location>
        <topology evidence="1">Multi-pass membrane protein</topology>
    </subcellularLocation>
</comment>
<evidence type="ECO:0000256" key="3">
    <source>
        <dbReference type="ARBA" id="ARBA00015087"/>
    </source>
</evidence>
<evidence type="ECO:0000313" key="13">
    <source>
        <dbReference type="EMBL" id="KAF5400256.1"/>
    </source>
</evidence>
<dbReference type="GO" id="GO:0060271">
    <property type="term" value="P:cilium assembly"/>
    <property type="evidence" value="ECO:0007669"/>
    <property type="project" value="TreeGrafter"/>
</dbReference>
<evidence type="ECO:0000256" key="2">
    <source>
        <dbReference type="ARBA" id="ARBA00009082"/>
    </source>
</evidence>
<evidence type="ECO:0000256" key="10">
    <source>
        <dbReference type="ARBA" id="ARBA00023273"/>
    </source>
</evidence>
<name>A0A8J4SWX1_9TREM</name>
<sequence length="322" mass="37164">MVEIFHHPEVKYYHTTTASRTFIFISLITLFLFVVPVAIIFTISDGWPTVTTKWTRFTDCNFMSQQTILILYTRSKIRGNYDAKFWTSSPTLSYIWKNSDLISGASTTSKHEEVLLRPPMYAGSTLPKRMKVEFRFNMDPALDVLGVQMFVPISCKLSPQNQNARNVVGLISENYIGRAALSGVDISGTLATYQTSVLSAELNRIEEYFNRLPPFNFSTVQSSEFKLEQILYSYKRSFVLQMKQTSRIPTHSSSSLASLFRISLGIDIPKQRLTYETPFIHAVKWAYIRYISLWIILVWPIKKLLRYTLERNILQDTHVTYG</sequence>
<dbReference type="Pfam" id="PF10149">
    <property type="entry name" value="TM231"/>
    <property type="match status" value="1"/>
</dbReference>
<dbReference type="AlphaFoldDB" id="A0A8J4SWX1"/>
<keyword evidence="14" id="KW-1185">Reference proteome</keyword>
<organism evidence="13 14">
    <name type="scientific">Paragonimus heterotremus</name>
    <dbReference type="NCBI Taxonomy" id="100268"/>
    <lineage>
        <taxon>Eukaryota</taxon>
        <taxon>Metazoa</taxon>
        <taxon>Spiralia</taxon>
        <taxon>Lophotrochozoa</taxon>
        <taxon>Platyhelminthes</taxon>
        <taxon>Trematoda</taxon>
        <taxon>Digenea</taxon>
        <taxon>Plagiorchiida</taxon>
        <taxon>Troglotremata</taxon>
        <taxon>Troglotrematidae</taxon>
        <taxon>Paragonimus</taxon>
    </lineage>
</organism>
<evidence type="ECO:0000256" key="12">
    <source>
        <dbReference type="SAM" id="Phobius"/>
    </source>
</evidence>
<keyword evidence="5 12" id="KW-0812">Transmembrane</keyword>
<dbReference type="Proteomes" id="UP000748531">
    <property type="component" value="Unassembled WGS sequence"/>
</dbReference>
<keyword evidence="10" id="KW-0966">Cell projection</keyword>